<evidence type="ECO:0000313" key="5">
    <source>
        <dbReference type="Proteomes" id="UP000316125"/>
    </source>
</evidence>
<dbReference type="OrthoDB" id="3291296at2"/>
<dbReference type="Proteomes" id="UP000316125">
    <property type="component" value="Chromosome"/>
</dbReference>
<name>A0A4Y5YQY3_9MICO</name>
<keyword evidence="1" id="KW-0805">Transcription regulation</keyword>
<evidence type="ECO:0000313" key="4">
    <source>
        <dbReference type="EMBL" id="QDE35271.1"/>
    </source>
</evidence>
<evidence type="ECO:0000256" key="1">
    <source>
        <dbReference type="ARBA" id="ARBA00023015"/>
    </source>
</evidence>
<dbReference type="AlphaFoldDB" id="A0A4Y5YQY3"/>
<feature type="domain" description="Tetracycline repressor TetR C-terminal" evidence="3">
    <location>
        <begin position="134"/>
        <end position="218"/>
    </location>
</feature>
<dbReference type="EMBL" id="CP041040">
    <property type="protein sequence ID" value="QDE35271.1"/>
    <property type="molecule type" value="Genomic_DNA"/>
</dbReference>
<reference evidence="4 5" key="1">
    <citation type="submission" date="2019-06" db="EMBL/GenBank/DDBJ databases">
        <title>Complete genome of Microbacterium foliorum M2.</title>
        <authorList>
            <person name="Cao G."/>
        </authorList>
    </citation>
    <scope>NUCLEOTIDE SEQUENCE [LARGE SCALE GENOMIC DNA]</scope>
    <source>
        <strain evidence="4 5">M2</strain>
    </source>
</reference>
<protein>
    <submittedName>
        <fullName evidence="4">TetR/AcrR family transcriptional regulator</fullName>
    </submittedName>
</protein>
<dbReference type="SUPFAM" id="SSF46689">
    <property type="entry name" value="Homeodomain-like"/>
    <property type="match status" value="1"/>
</dbReference>
<dbReference type="InterPro" id="IPR009057">
    <property type="entry name" value="Homeodomain-like_sf"/>
</dbReference>
<dbReference type="InterPro" id="IPR004111">
    <property type="entry name" value="Repressor_TetR_C"/>
</dbReference>
<dbReference type="Gene3D" id="1.10.357.10">
    <property type="entry name" value="Tetracycline Repressor, domain 2"/>
    <property type="match status" value="1"/>
</dbReference>
<dbReference type="SUPFAM" id="SSF48498">
    <property type="entry name" value="Tetracyclin repressor-like, C-terminal domain"/>
    <property type="match status" value="1"/>
</dbReference>
<evidence type="ECO:0000259" key="3">
    <source>
        <dbReference type="Pfam" id="PF02909"/>
    </source>
</evidence>
<evidence type="ECO:0000256" key="2">
    <source>
        <dbReference type="ARBA" id="ARBA00023163"/>
    </source>
</evidence>
<keyword evidence="2" id="KW-0804">Transcription</keyword>
<dbReference type="InterPro" id="IPR036271">
    <property type="entry name" value="Tet_transcr_reg_TetR-rel_C_sf"/>
</dbReference>
<dbReference type="Pfam" id="PF02909">
    <property type="entry name" value="TetR_C_1"/>
    <property type="match status" value="1"/>
</dbReference>
<sequence>MAVMVLPLRGARRCARRSCRSASGGARIQKRMVFVNEWCSLLCTGGMPEGRDFSTVPRTESERVMPRPSSPLLSPEIIGAAGLELSRAGEPFGVNAIARRLGVRPSSLYNHVDGMDGIIELMRGRLIEDYRVGPGEGTWDDFLVELLRRQRQMYADHPQLVPLLIGKTITHPAVIAAYDDLATVLVDGGFPEDEVLTVIAIIDAFAIGFGLDLASPDEVWEPGEGTRTLGRVLEGAERGTARADRTFELGVGLLVDSLRARLRR</sequence>
<dbReference type="GO" id="GO:0045892">
    <property type="term" value="P:negative regulation of DNA-templated transcription"/>
    <property type="evidence" value="ECO:0007669"/>
    <property type="project" value="InterPro"/>
</dbReference>
<organism evidence="4 5">
    <name type="scientific">Microbacterium foliorum</name>
    <dbReference type="NCBI Taxonomy" id="104336"/>
    <lineage>
        <taxon>Bacteria</taxon>
        <taxon>Bacillati</taxon>
        <taxon>Actinomycetota</taxon>
        <taxon>Actinomycetes</taxon>
        <taxon>Micrococcales</taxon>
        <taxon>Microbacteriaceae</taxon>
        <taxon>Microbacterium</taxon>
    </lineage>
</organism>
<accession>A0A4Y5YQY3</accession>
<gene>
    <name evidence="4" type="ORF">FIV50_11005</name>
</gene>
<proteinExistence type="predicted"/>